<reference evidence="2" key="1">
    <citation type="journal article" date="2012" name="Proc. Natl. Acad. Sci. U.S.A.">
        <title>Antigenic diversity is generated by distinct evolutionary mechanisms in African trypanosome species.</title>
        <authorList>
            <person name="Jackson A.P."/>
            <person name="Berry A."/>
            <person name="Aslett M."/>
            <person name="Allison H.C."/>
            <person name="Burton P."/>
            <person name="Vavrova-Anderson J."/>
            <person name="Brown R."/>
            <person name="Browne H."/>
            <person name="Corton N."/>
            <person name="Hauser H."/>
            <person name="Gamble J."/>
            <person name="Gilderthorp R."/>
            <person name="Marcello L."/>
            <person name="McQuillan J."/>
            <person name="Otto T.D."/>
            <person name="Quail M.A."/>
            <person name="Sanders M.J."/>
            <person name="van Tonder A."/>
            <person name="Ginger M.L."/>
            <person name="Field M.C."/>
            <person name="Barry J.D."/>
            <person name="Hertz-Fowler C."/>
            <person name="Berriman M."/>
        </authorList>
    </citation>
    <scope>NUCLEOTIDE SEQUENCE</scope>
    <source>
        <strain evidence="2">IL3000</strain>
    </source>
</reference>
<dbReference type="InterPro" id="IPR000048">
    <property type="entry name" value="IQ_motif_EF-hand-BS"/>
</dbReference>
<dbReference type="VEuPathDB" id="TriTrypDB:TcIL3000_9_5450"/>
<evidence type="ECO:0000256" key="1">
    <source>
        <dbReference type="SAM" id="MobiDB-lite"/>
    </source>
</evidence>
<protein>
    <submittedName>
        <fullName evidence="2">Uncharacterized protein TCIL3000_9_5450</fullName>
    </submittedName>
</protein>
<dbReference type="EMBL" id="HE575322">
    <property type="protein sequence ID" value="CCC93137.1"/>
    <property type="molecule type" value="Genomic_DNA"/>
</dbReference>
<sequence>MTVVTTCSTGDEAPEARNEQATREACSRSCPTDNSTRDTACTTNKHLSVDLEHHFKSVVIRSFEEILEKKPKQPMKLIVDRLLESSHTHEIENHHFIVGDDTECIFTKACTYKRGADSLRVGNLPLLRLIAPSSFEIEAALRSLSATTAPGANLLVFVEPPDPSTDLFFLRGTPYFADVTKQLLKRRRGGNPDRILDNCVCSSGIVASIGSALRLSVRTLQEEISEISSTAPQWSFVELPQTQSNFFEAFHVLDAALHPRAHDCVRPLAVSSVPGVLLVSYNVPKAPMTFSRVIAAVLPLYEDVQRQAVAGILSANKARIRQLDFCYVMNYWKEVLQRRDARDKARGVSVAVTKSTVQKKVRVTPGRKAKVSTFKAPKDFSARIQRRECEDAMFLRVIQRLQSDAVVRIQALYRGYRVRRKYGSQLRARLLGRSPPHTLTCWVEDLPISTPPLLRRCMERLSKVHGEIFGNYACSCPPVPRTVTILKPTRTVIKDSAKNGSGDDGVVSDVDSESETWEEERVVVPMKRQTDPPPHFNVLRRLMECEYSAQCNTVKYASNIQLDYAGVSVLQRRAYDAHKSFGLNLLHIAYLELYRRG</sequence>
<dbReference type="Pfam" id="PF00612">
    <property type="entry name" value="IQ"/>
    <property type="match status" value="1"/>
</dbReference>
<feature type="non-terminal residue" evidence="2">
    <location>
        <position position="597"/>
    </location>
</feature>
<evidence type="ECO:0000313" key="2">
    <source>
        <dbReference type="EMBL" id="CCC93137.1"/>
    </source>
</evidence>
<dbReference type="SMART" id="SM00015">
    <property type="entry name" value="IQ"/>
    <property type="match status" value="1"/>
</dbReference>
<dbReference type="CDD" id="cd23767">
    <property type="entry name" value="IQCD"/>
    <property type="match status" value="1"/>
</dbReference>
<accession>G0UUS3</accession>
<gene>
    <name evidence="2" type="ORF">TCIL3000_9_5450</name>
</gene>
<dbReference type="AlphaFoldDB" id="G0UUS3"/>
<feature type="compositionally biased region" description="Basic and acidic residues" evidence="1">
    <location>
        <begin position="14"/>
        <end position="23"/>
    </location>
</feature>
<proteinExistence type="predicted"/>
<dbReference type="PROSITE" id="PS50096">
    <property type="entry name" value="IQ"/>
    <property type="match status" value="1"/>
</dbReference>
<feature type="region of interest" description="Disordered" evidence="1">
    <location>
        <begin position="1"/>
        <end position="23"/>
    </location>
</feature>
<name>G0UUS3_TRYCI</name>
<organism evidence="2">
    <name type="scientific">Trypanosoma congolense (strain IL3000)</name>
    <dbReference type="NCBI Taxonomy" id="1068625"/>
    <lineage>
        <taxon>Eukaryota</taxon>
        <taxon>Discoba</taxon>
        <taxon>Euglenozoa</taxon>
        <taxon>Kinetoplastea</taxon>
        <taxon>Metakinetoplastina</taxon>
        <taxon>Trypanosomatida</taxon>
        <taxon>Trypanosomatidae</taxon>
        <taxon>Trypanosoma</taxon>
        <taxon>Nannomonas</taxon>
    </lineage>
</organism>